<dbReference type="KEGG" id="ruv:EC9_18600"/>
<feature type="signal peptide" evidence="1">
    <location>
        <begin position="1"/>
        <end position="22"/>
    </location>
</feature>
<dbReference type="Proteomes" id="UP000319557">
    <property type="component" value="Chromosome"/>
</dbReference>
<dbReference type="Pfam" id="PF13385">
    <property type="entry name" value="Laminin_G_3"/>
    <property type="match status" value="1"/>
</dbReference>
<evidence type="ECO:0000313" key="3">
    <source>
        <dbReference type="Proteomes" id="UP000319557"/>
    </source>
</evidence>
<dbReference type="Gene3D" id="2.60.120.200">
    <property type="match status" value="1"/>
</dbReference>
<keyword evidence="3" id="KW-1185">Reference proteome</keyword>
<reference evidence="2 3" key="1">
    <citation type="submission" date="2019-02" db="EMBL/GenBank/DDBJ databases">
        <title>Deep-cultivation of Planctomycetes and their phenomic and genomic characterization uncovers novel biology.</title>
        <authorList>
            <person name="Wiegand S."/>
            <person name="Jogler M."/>
            <person name="Boedeker C."/>
            <person name="Pinto D."/>
            <person name="Vollmers J."/>
            <person name="Rivas-Marin E."/>
            <person name="Kohn T."/>
            <person name="Peeters S.H."/>
            <person name="Heuer A."/>
            <person name="Rast P."/>
            <person name="Oberbeckmann S."/>
            <person name="Bunk B."/>
            <person name="Jeske O."/>
            <person name="Meyerdierks A."/>
            <person name="Storesund J.E."/>
            <person name="Kallscheuer N."/>
            <person name="Luecker S."/>
            <person name="Lage O.M."/>
            <person name="Pohl T."/>
            <person name="Merkel B.J."/>
            <person name="Hornburger P."/>
            <person name="Mueller R.-W."/>
            <person name="Bruemmer F."/>
            <person name="Labrenz M."/>
            <person name="Spormann A.M."/>
            <person name="Op den Camp H."/>
            <person name="Overmann J."/>
            <person name="Amann R."/>
            <person name="Jetten M.S.M."/>
            <person name="Mascher T."/>
            <person name="Medema M.H."/>
            <person name="Devos D.P."/>
            <person name="Kaster A.-K."/>
            <person name="Ovreas L."/>
            <person name="Rohde M."/>
            <person name="Galperin M.Y."/>
            <person name="Jogler C."/>
        </authorList>
    </citation>
    <scope>NUCLEOTIDE SEQUENCE [LARGE SCALE GENOMIC DNA]</scope>
    <source>
        <strain evidence="2 3">EC9</strain>
    </source>
</reference>
<name>A0A517LYH4_9BACT</name>
<dbReference type="AlphaFoldDB" id="A0A517LYH4"/>
<proteinExistence type="predicted"/>
<protein>
    <submittedName>
        <fullName evidence="2">Neutral/alkaline non-lysosomal ceramidase</fullName>
    </submittedName>
</protein>
<feature type="chain" id="PRO_5022213553" evidence="1">
    <location>
        <begin position="23"/>
        <end position="721"/>
    </location>
</feature>
<accession>A0A517LYH4</accession>
<organism evidence="2 3">
    <name type="scientific">Rosistilla ulvae</name>
    <dbReference type="NCBI Taxonomy" id="1930277"/>
    <lineage>
        <taxon>Bacteria</taxon>
        <taxon>Pseudomonadati</taxon>
        <taxon>Planctomycetota</taxon>
        <taxon>Planctomycetia</taxon>
        <taxon>Pirellulales</taxon>
        <taxon>Pirellulaceae</taxon>
        <taxon>Rosistilla</taxon>
    </lineage>
</organism>
<dbReference type="SUPFAM" id="SSF49899">
    <property type="entry name" value="Concanavalin A-like lectins/glucanases"/>
    <property type="match status" value="1"/>
</dbReference>
<keyword evidence="1" id="KW-0732">Signal</keyword>
<dbReference type="InterPro" id="IPR013320">
    <property type="entry name" value="ConA-like_dom_sf"/>
</dbReference>
<sequence precursor="true">MRPLSVCVYGILTILLALPASADLRVGAVVVDVTPPDMPVIVNGGMLSRTVNQVKTAVNARAMVLDDGQERIAIVVVDSCMVPRFLLDDAKALASQRTQIKPDRMMISATHTHTAPSAMGALGTDADPRYVPYLREKLAEAIAKAEANLAPAHVGWGTVDADKFTALRRWIRRPDRIDNDPFGNPTIRANMHAARVPENVTGPSGPEDPEVTLISFTSPEGRPIAVLANFSMHYFGDSQISADYFGLLCNAFQDRVAQSETTAKEESPKQDNATTPSMVAMLSHGCSGDIWRRDYTAGPDGNYNPTLETYTTELLDLIYGAYEKIEHKPVDSIAMAETRLPMMYRLPDAQRLQWAQQIVDSLEGELPKTTQEVYAREQVKLHELQSTDVVVQGIRIGDIGISTTPNETYALTGLKLKLQSPFAKQMVIELANGGDGYIPPPEQHHLGGYNTWPARSAGLEVQAEPKIAEANLQLLEQLAGKPRRPFVQTAGELTQAIQAADPFAFYRLDHMGGSIAIDSSKHHRDASVSPGYALFLEGPAQPGVCEADEVNRAIHLAGGRLQTRLPSGQADYSVAMWIWNGMPNDGRETTGWIVSRDRPYQTSSFGEHLGIGGTATDPGKLIFVNGDSKPVTGQTTLERWSWNHVVMTRSGDKVRVYLNGSKQPEIETTAAAAGVSQVGELFIGGRSDNDSNFEGRIDEVAIFDRALEPAQLETLLVEPIQ</sequence>
<evidence type="ECO:0000313" key="2">
    <source>
        <dbReference type="EMBL" id="QDS87681.1"/>
    </source>
</evidence>
<dbReference type="EMBL" id="CP036261">
    <property type="protein sequence ID" value="QDS87681.1"/>
    <property type="molecule type" value="Genomic_DNA"/>
</dbReference>
<gene>
    <name evidence="2" type="ORF">EC9_18600</name>
</gene>
<evidence type="ECO:0000256" key="1">
    <source>
        <dbReference type="SAM" id="SignalP"/>
    </source>
</evidence>
<dbReference type="RefSeq" id="WP_218934686.1">
    <property type="nucleotide sequence ID" value="NZ_CP036261.1"/>
</dbReference>